<dbReference type="PANTHER" id="PTHR11076">
    <property type="entry name" value="DNA REPAIR POLYMERASE UMUC / TRANSFERASE FAMILY MEMBER"/>
    <property type="match status" value="1"/>
</dbReference>
<reference evidence="5" key="1">
    <citation type="submission" date="2020-01" db="EMBL/GenBank/DDBJ databases">
        <title>Development of genomics and gene disruption for Polysphondylium violaceum indicates a role for the polyketide synthase stlB in stalk morphogenesis.</title>
        <authorList>
            <person name="Narita B."/>
            <person name="Kawabe Y."/>
            <person name="Kin K."/>
            <person name="Saito T."/>
            <person name="Gibbs R."/>
            <person name="Kuspa A."/>
            <person name="Muzny D."/>
            <person name="Queller D."/>
            <person name="Richards S."/>
            <person name="Strassman J."/>
            <person name="Sucgang R."/>
            <person name="Worley K."/>
            <person name="Schaap P."/>
        </authorList>
    </citation>
    <scope>NUCLEOTIDE SEQUENCE</scope>
    <source>
        <strain evidence="5">QSvi11</strain>
    </source>
</reference>
<evidence type="ECO:0000259" key="4">
    <source>
        <dbReference type="PROSITE" id="PS50173"/>
    </source>
</evidence>
<dbReference type="InterPro" id="IPR024728">
    <property type="entry name" value="PolY_HhH_motif"/>
</dbReference>
<sequence length="619" mass="70293">MEFKAGMEKVDLEALNDKLNKLSVGTYYQAKVDKDEKKIHKYIEETLAKINDIDTDDMEYQTKVDNYIDSIRADKVLNRTFIHIDMDAFYASVEEYDFPHLKGKPVGVGTNDMLVTSNYIARQYGIRAGIPGSFCIGICPQLIIQPSRMDRYREISAIIQKIFATYDPCYVCPSLDEACLEITGYLHTHPGMTPVDVAASLQGDIFDTTTLTCSMGIAYSPMLAKICSEVNKPNGYFYLEPDYQSCLSYISPLPVKKIPGIGKVRQQLLTTMGLSTISEVYENRYDLYHILQDSKEILFKHALAIPVFPTPKSFKAQKKKRSISKESSCKELYNRDELTVLARDLYTNLVNQLKSGNLYATNMVVKIQNYSFHATYHSIKLFDTTSNIQQYFDQKQQQKRDAGEIEKSFKCPVPDCTRAYASPNSVNMHCKLKHPEFEITDLILEQQQQQLLQQQQQQQQQNTPTIPLFDNDSNSPDTTNINDSYSEETINYDSCLNIISPSTSPSSSPPSSPCLSYSPPSTPTKPTTTTPSKSPSTKTPKAKREYLNYLVTHSDFNEYSEKIWNNFINIVNKTRFEEIRCLGLQLVHLIPTSPPSSTEPPTTEVPTKQTPLDEYLSLY</sequence>
<comment type="caution">
    <text evidence="5">The sequence shown here is derived from an EMBL/GenBank/DDBJ whole genome shotgun (WGS) entry which is preliminary data.</text>
</comment>
<dbReference type="Gene3D" id="3.40.1170.60">
    <property type="match status" value="1"/>
</dbReference>
<dbReference type="PROSITE" id="PS00028">
    <property type="entry name" value="ZINC_FINGER_C2H2_1"/>
    <property type="match status" value="1"/>
</dbReference>
<dbReference type="GO" id="GO:0005634">
    <property type="term" value="C:nucleus"/>
    <property type="evidence" value="ECO:0007669"/>
    <property type="project" value="TreeGrafter"/>
</dbReference>
<feature type="compositionally biased region" description="Low complexity" evidence="3">
    <location>
        <begin position="513"/>
        <end position="539"/>
    </location>
</feature>
<dbReference type="InterPro" id="IPR050116">
    <property type="entry name" value="DNA_polymerase-Y"/>
</dbReference>
<gene>
    <name evidence="5" type="ORF">CYY_000998</name>
</gene>
<dbReference type="EMBL" id="AJWJ01000022">
    <property type="protein sequence ID" value="KAF2077682.1"/>
    <property type="molecule type" value="Genomic_DNA"/>
</dbReference>
<evidence type="ECO:0000313" key="5">
    <source>
        <dbReference type="EMBL" id="KAF2077682.1"/>
    </source>
</evidence>
<dbReference type="GO" id="GO:0042276">
    <property type="term" value="P:error-prone translesion synthesis"/>
    <property type="evidence" value="ECO:0007669"/>
    <property type="project" value="TreeGrafter"/>
</dbReference>
<feature type="compositionally biased region" description="Polar residues" evidence="3">
    <location>
        <begin position="471"/>
        <end position="484"/>
    </location>
</feature>
<comment type="similarity">
    <text evidence="1">Belongs to the DNA polymerase type-Y family.</text>
</comment>
<dbReference type="InterPro" id="IPR036775">
    <property type="entry name" value="DNA_pol_Y-fam_lit_finger_sf"/>
</dbReference>
<feature type="domain" description="UmuC" evidence="4">
    <location>
        <begin position="81"/>
        <end position="262"/>
    </location>
</feature>
<dbReference type="InterPro" id="IPR013087">
    <property type="entry name" value="Znf_C2H2_type"/>
</dbReference>
<dbReference type="InterPro" id="IPR043502">
    <property type="entry name" value="DNA/RNA_pol_sf"/>
</dbReference>
<dbReference type="PROSITE" id="PS50173">
    <property type="entry name" value="UMUC"/>
    <property type="match status" value="1"/>
</dbReference>
<dbReference type="GO" id="GO:0006281">
    <property type="term" value="P:DNA repair"/>
    <property type="evidence" value="ECO:0007669"/>
    <property type="project" value="InterPro"/>
</dbReference>
<dbReference type="CDD" id="cd03586">
    <property type="entry name" value="PolY_Pol_IV_kappa"/>
    <property type="match status" value="1"/>
</dbReference>
<dbReference type="InterPro" id="IPR022880">
    <property type="entry name" value="DNApol_IV"/>
</dbReference>
<dbReference type="Gene3D" id="3.30.70.270">
    <property type="match status" value="1"/>
</dbReference>
<dbReference type="GO" id="GO:0003684">
    <property type="term" value="F:damaged DNA binding"/>
    <property type="evidence" value="ECO:0007669"/>
    <property type="project" value="InterPro"/>
</dbReference>
<keyword evidence="6" id="KW-1185">Reference proteome</keyword>
<dbReference type="SUPFAM" id="SSF56672">
    <property type="entry name" value="DNA/RNA polymerases"/>
    <property type="match status" value="1"/>
</dbReference>
<feature type="region of interest" description="Disordered" evidence="3">
    <location>
        <begin position="501"/>
        <end position="541"/>
    </location>
</feature>
<dbReference type="PANTHER" id="PTHR11076:SF33">
    <property type="entry name" value="DNA POLYMERASE KAPPA"/>
    <property type="match status" value="1"/>
</dbReference>
<dbReference type="SUPFAM" id="SSF100879">
    <property type="entry name" value="Lesion bypass DNA polymerase (Y-family), little finger domain"/>
    <property type="match status" value="1"/>
</dbReference>
<dbReference type="GO" id="GO:0003887">
    <property type="term" value="F:DNA-directed DNA polymerase activity"/>
    <property type="evidence" value="ECO:0007669"/>
    <property type="project" value="InterPro"/>
</dbReference>
<evidence type="ECO:0000256" key="3">
    <source>
        <dbReference type="SAM" id="MobiDB-lite"/>
    </source>
</evidence>
<dbReference type="Gene3D" id="3.30.1490.100">
    <property type="entry name" value="DNA polymerase, Y-family, little finger domain"/>
    <property type="match status" value="1"/>
</dbReference>
<feature type="region of interest" description="Disordered" evidence="3">
    <location>
        <begin position="453"/>
        <end position="484"/>
    </location>
</feature>
<dbReference type="InterPro" id="IPR001126">
    <property type="entry name" value="UmuC"/>
</dbReference>
<dbReference type="Pfam" id="PF00817">
    <property type="entry name" value="IMS"/>
    <property type="match status" value="1"/>
</dbReference>
<protein>
    <recommendedName>
        <fullName evidence="2">DNA polymerase kappa</fullName>
    </recommendedName>
</protein>
<dbReference type="Gene3D" id="1.10.150.810">
    <property type="match status" value="2"/>
</dbReference>
<dbReference type="OrthoDB" id="1747274at2759"/>
<dbReference type="Proteomes" id="UP000695562">
    <property type="component" value="Unassembled WGS sequence"/>
</dbReference>
<accession>A0A8J4Q3U0</accession>
<proteinExistence type="inferred from homology"/>
<name>A0A8J4Q3U0_9MYCE</name>
<organism evidence="5 6">
    <name type="scientific">Polysphondylium violaceum</name>
    <dbReference type="NCBI Taxonomy" id="133409"/>
    <lineage>
        <taxon>Eukaryota</taxon>
        <taxon>Amoebozoa</taxon>
        <taxon>Evosea</taxon>
        <taxon>Eumycetozoa</taxon>
        <taxon>Dictyostelia</taxon>
        <taxon>Dictyosteliales</taxon>
        <taxon>Dictyosteliaceae</taxon>
        <taxon>Polysphondylium</taxon>
    </lineage>
</organism>
<dbReference type="Pfam" id="PF11798">
    <property type="entry name" value="IMS_HHH"/>
    <property type="match status" value="1"/>
</dbReference>
<evidence type="ECO:0000313" key="6">
    <source>
        <dbReference type="Proteomes" id="UP000695562"/>
    </source>
</evidence>
<dbReference type="AlphaFoldDB" id="A0A8J4Q3U0"/>
<dbReference type="InterPro" id="IPR043128">
    <property type="entry name" value="Rev_trsase/Diguanyl_cyclase"/>
</dbReference>
<evidence type="ECO:0000256" key="2">
    <source>
        <dbReference type="ARBA" id="ARBA00016178"/>
    </source>
</evidence>
<evidence type="ECO:0000256" key="1">
    <source>
        <dbReference type="ARBA" id="ARBA00010945"/>
    </source>
</evidence>